<dbReference type="SMART" id="SM00422">
    <property type="entry name" value="HTH_MERR"/>
    <property type="match status" value="1"/>
</dbReference>
<dbReference type="PATRIC" id="fig|82380.11.peg.75"/>
<evidence type="ECO:0000256" key="1">
    <source>
        <dbReference type="ARBA" id="ARBA00022491"/>
    </source>
</evidence>
<dbReference type="InterPro" id="IPR036244">
    <property type="entry name" value="TipA-like_antibiotic-bd"/>
</dbReference>
<dbReference type="InterPro" id="IPR000551">
    <property type="entry name" value="MerR-type_HTH_dom"/>
</dbReference>
<dbReference type="Pfam" id="PF07739">
    <property type="entry name" value="TipAS"/>
    <property type="match status" value="1"/>
</dbReference>
<evidence type="ECO:0000256" key="3">
    <source>
        <dbReference type="ARBA" id="ARBA00023125"/>
    </source>
</evidence>
<dbReference type="PROSITE" id="PS50937">
    <property type="entry name" value="HTH_MERR_2"/>
    <property type="match status" value="1"/>
</dbReference>
<accession>A0A0F0LK67</accession>
<evidence type="ECO:0000256" key="5">
    <source>
        <dbReference type="SAM" id="Coils"/>
    </source>
</evidence>
<dbReference type="OrthoDB" id="9809391at2"/>
<dbReference type="CDD" id="cd01106">
    <property type="entry name" value="HTH_TipAL-Mta"/>
    <property type="match status" value="1"/>
</dbReference>
<dbReference type="GO" id="GO:0003677">
    <property type="term" value="F:DNA binding"/>
    <property type="evidence" value="ECO:0007669"/>
    <property type="project" value="UniProtKB-KW"/>
</dbReference>
<reference evidence="7 8" key="1">
    <citation type="submission" date="2015-02" db="EMBL/GenBank/DDBJ databases">
        <title>Draft genome sequences of ten Microbacterium spp. with emphasis on heavy metal contaminated environments.</title>
        <authorList>
            <person name="Corretto E."/>
        </authorList>
    </citation>
    <scope>NUCLEOTIDE SEQUENCE [LARGE SCALE GENOMIC DNA]</scope>
    <source>
        <strain evidence="7 8">BEL4b</strain>
    </source>
</reference>
<gene>
    <name evidence="7" type="primary">tipA</name>
    <name evidence="7" type="ORF">RS83_00074</name>
</gene>
<evidence type="ECO:0000313" key="7">
    <source>
        <dbReference type="EMBL" id="KJL33607.1"/>
    </source>
</evidence>
<dbReference type="Proteomes" id="UP000033640">
    <property type="component" value="Unassembled WGS sequence"/>
</dbReference>
<dbReference type="GO" id="GO:0003700">
    <property type="term" value="F:DNA-binding transcription factor activity"/>
    <property type="evidence" value="ECO:0007669"/>
    <property type="project" value="InterPro"/>
</dbReference>
<feature type="coiled-coil region" evidence="5">
    <location>
        <begin position="101"/>
        <end position="128"/>
    </location>
</feature>
<dbReference type="InterPro" id="IPR012925">
    <property type="entry name" value="TipAS_dom"/>
</dbReference>
<dbReference type="RefSeq" id="WP_045277520.1">
    <property type="nucleotide sequence ID" value="NZ_JYIW01000009.1"/>
</dbReference>
<dbReference type="InterPro" id="IPR047057">
    <property type="entry name" value="MerR_fam"/>
</dbReference>
<feature type="domain" description="HTH merR-type" evidence="6">
    <location>
        <begin position="1"/>
        <end position="72"/>
    </location>
</feature>
<evidence type="ECO:0000313" key="8">
    <source>
        <dbReference type="Proteomes" id="UP000033640"/>
    </source>
</evidence>
<dbReference type="SUPFAM" id="SSF46955">
    <property type="entry name" value="Putative DNA-binding domain"/>
    <property type="match status" value="1"/>
</dbReference>
<evidence type="ECO:0000259" key="6">
    <source>
        <dbReference type="PROSITE" id="PS50937"/>
    </source>
</evidence>
<keyword evidence="4" id="KW-0804">Transcription</keyword>
<dbReference type="Pfam" id="PF13411">
    <property type="entry name" value="MerR_1"/>
    <property type="match status" value="1"/>
</dbReference>
<organism evidence="7 8">
    <name type="scientific">Microbacterium oxydans</name>
    <dbReference type="NCBI Taxonomy" id="82380"/>
    <lineage>
        <taxon>Bacteria</taxon>
        <taxon>Bacillati</taxon>
        <taxon>Actinomycetota</taxon>
        <taxon>Actinomycetes</taxon>
        <taxon>Micrococcales</taxon>
        <taxon>Microbacteriaceae</taxon>
        <taxon>Microbacterium</taxon>
    </lineage>
</organism>
<dbReference type="AlphaFoldDB" id="A0A0F0LK67"/>
<evidence type="ECO:0000256" key="4">
    <source>
        <dbReference type="ARBA" id="ARBA00023163"/>
    </source>
</evidence>
<dbReference type="EMBL" id="JYIW01000009">
    <property type="protein sequence ID" value="KJL33607.1"/>
    <property type="molecule type" value="Genomic_DNA"/>
</dbReference>
<keyword evidence="5" id="KW-0175">Coiled coil</keyword>
<keyword evidence="3" id="KW-0238">DNA-binding</keyword>
<sequence length="281" mass="30403">MNDWSIQEIARLAGTTSRTLRHYDDIGLLPPSRIASNGYRHYDSSALVRLQRILLLRELGLGLPQVAEVLGPARGRGVGGHGAVEAEADASGAGNRAVAEASALQTHLALLREEQARLTRQIAAVESTIDALRGGEQLMAENMFDGFDHTRYKEEVEERWGTKAYADSDSWWRGMTDAERADWQQRVSDLGRDWVAAAESGIDPASDPAQDLARRHVAWLTGVPGTPAAAPGGDVKGYVIGLGEMYVADPRFGANYATSDGGTRGAEFVRDALRIYADATL</sequence>
<keyword evidence="1" id="KW-0678">Repressor</keyword>
<dbReference type="Gene3D" id="1.10.490.50">
    <property type="entry name" value="Antibiotic binding domain of TipA-like multidrug resistance regulators"/>
    <property type="match status" value="1"/>
</dbReference>
<name>A0A0F0LK67_9MICO</name>
<dbReference type="PANTHER" id="PTHR30204">
    <property type="entry name" value="REDOX-CYCLING DRUG-SENSING TRANSCRIPTIONAL ACTIVATOR SOXR"/>
    <property type="match status" value="1"/>
</dbReference>
<dbReference type="Gene3D" id="1.10.1660.10">
    <property type="match status" value="1"/>
</dbReference>
<dbReference type="PRINTS" id="PR00040">
    <property type="entry name" value="HTHMERR"/>
</dbReference>
<evidence type="ECO:0000256" key="2">
    <source>
        <dbReference type="ARBA" id="ARBA00023015"/>
    </source>
</evidence>
<proteinExistence type="predicted"/>
<comment type="caution">
    <text evidence="7">The sequence shown here is derived from an EMBL/GenBank/DDBJ whole genome shotgun (WGS) entry which is preliminary data.</text>
</comment>
<dbReference type="InterPro" id="IPR009061">
    <property type="entry name" value="DNA-bd_dom_put_sf"/>
</dbReference>
<dbReference type="PANTHER" id="PTHR30204:SF69">
    <property type="entry name" value="MERR-FAMILY TRANSCRIPTIONAL REGULATOR"/>
    <property type="match status" value="1"/>
</dbReference>
<keyword evidence="2" id="KW-0805">Transcription regulation</keyword>
<protein>
    <submittedName>
        <fullName evidence="7">HTH-type transcriptional activator TipA</fullName>
    </submittedName>
</protein>
<dbReference type="SUPFAM" id="SSF89082">
    <property type="entry name" value="Antibiotic binding domain of TipA-like multidrug resistance regulators"/>
    <property type="match status" value="1"/>
</dbReference>